<organism evidence="1">
    <name type="scientific">Spironucleus salmonicida</name>
    <dbReference type="NCBI Taxonomy" id="348837"/>
    <lineage>
        <taxon>Eukaryota</taxon>
        <taxon>Metamonada</taxon>
        <taxon>Diplomonadida</taxon>
        <taxon>Hexamitidae</taxon>
        <taxon>Hexamitinae</taxon>
        <taxon>Spironucleus</taxon>
    </lineage>
</organism>
<gene>
    <name evidence="1" type="ORF">SS50377_13024</name>
    <name evidence="2" type="ORF">SS50377_27535</name>
</gene>
<evidence type="ECO:0000313" key="2">
    <source>
        <dbReference type="EMBL" id="KAH0571234.1"/>
    </source>
</evidence>
<protein>
    <submittedName>
        <fullName evidence="1">Uncharacterized protein</fullName>
    </submittedName>
</protein>
<dbReference type="AlphaFoldDB" id="V6LRI0"/>
<dbReference type="EMBL" id="KI546057">
    <property type="protein sequence ID" value="EST46873.1"/>
    <property type="molecule type" value="Genomic_DNA"/>
</dbReference>
<keyword evidence="3" id="KW-1185">Reference proteome</keyword>
<reference evidence="1 2" key="1">
    <citation type="journal article" date="2014" name="PLoS Genet.">
        <title>The Genome of Spironucleus salmonicida Highlights a Fish Pathogen Adapted to Fluctuating Environments.</title>
        <authorList>
            <person name="Xu F."/>
            <person name="Jerlstrom-Hultqvist J."/>
            <person name="Einarsson E."/>
            <person name="Astvaldsson A."/>
            <person name="Svard S.G."/>
            <person name="Andersson J.O."/>
        </authorList>
    </citation>
    <scope>NUCLEOTIDE SEQUENCE</scope>
    <source>
        <strain evidence="2">ATCC 50377</strain>
    </source>
</reference>
<reference evidence="2" key="2">
    <citation type="submission" date="2020-12" db="EMBL/GenBank/DDBJ databases">
        <title>New Spironucleus salmonicida genome in near-complete chromosomes.</title>
        <authorList>
            <person name="Xu F."/>
            <person name="Kurt Z."/>
            <person name="Jimenez-Gonzalez A."/>
            <person name="Astvaldsson A."/>
            <person name="Andersson J.O."/>
            <person name="Svard S.G."/>
        </authorList>
    </citation>
    <scope>NUCLEOTIDE SEQUENCE</scope>
    <source>
        <strain evidence="2">ATCC 50377</strain>
    </source>
</reference>
<accession>V6LRI0</accession>
<dbReference type="VEuPathDB" id="GiardiaDB:SS50377_27535"/>
<dbReference type="EMBL" id="AUWU02000007">
    <property type="protein sequence ID" value="KAH0571234.1"/>
    <property type="molecule type" value="Genomic_DNA"/>
</dbReference>
<evidence type="ECO:0000313" key="1">
    <source>
        <dbReference type="EMBL" id="EST46873.1"/>
    </source>
</evidence>
<proteinExistence type="predicted"/>
<name>V6LRI0_9EUKA</name>
<sequence>MTQAQEKICFEVLEMIFGKLPEYKTCEELLFCLTGDMKSYDFFMNPSQNRFLKERILVSLQLKIRERLSNQNIASLHSILWA</sequence>
<evidence type="ECO:0000313" key="3">
    <source>
        <dbReference type="Proteomes" id="UP000018208"/>
    </source>
</evidence>
<dbReference type="Proteomes" id="UP000018208">
    <property type="component" value="Unassembled WGS sequence"/>
</dbReference>